<accession>A0A2T6CEH6</accession>
<keyword evidence="3" id="KW-0966">Cell projection</keyword>
<dbReference type="InterPro" id="IPR038610">
    <property type="entry name" value="FliK-like_C_sf"/>
</dbReference>
<dbReference type="InterPro" id="IPR021136">
    <property type="entry name" value="Flagellar_hook_control-like_C"/>
</dbReference>
<comment type="caution">
    <text evidence="3">The sequence shown here is derived from an EMBL/GenBank/DDBJ whole genome shotgun (WGS) entry which is preliminary data.</text>
</comment>
<sequence>MQSLVGLLTGTGTADVAKQGALGQLAPAEVPANAEGIAFSDLFSAMLPAEVPVQKAAPEPAPKVVENDPASHVDAADDPEAQSIEGEILDAQQVDTPDQGNPKQALTTSSQPTEIREKSTFPQAGVEEWAAMHHGKKLATPTPASSAVPETNLDPDRPNMTPVRGNTGVVSKDEVRPLPIVQRIILRPSTQADGQKTSLQMPAHAPTPAQSQPSAVATQPRPVEPALVTAGEATTTPENARSLQVNPSETQIRPVQHMPQEVPEFGKPGRPILTQNQVQPLAPKVQDQVPDLPAAPEVRATNKTPVRSMTTFVDDVAPPPIVNRETPAVPNDKIQPQIRHPLPTARFADPLKPDAAGTKTARASELPASNVAPALRSPIQPVTWQTQTGAQTPSTADRFNDLGRRHSYVEQSPIAPPRKPIPRLSQAHVEHLPAPPKAAAAQSSKIEPRQASQLQPQAQMQASPQTTSQIGATTAAAPMAKLQVDQRTEGRNNLSSGADFALSFRTELAASPTVMTPVMARPELASHVAQQIADAMQSLPNRPVEITLNPEELGRLKLHLVSADGGLAVHVTAERPETMDLLRRHIGILDQEFLKLGFEDVAFSFAGGQTPQDQADASKDQTSDQQTGNPDLPPPTNTVQATAPPQRGGGLDLRL</sequence>
<dbReference type="CDD" id="cd17470">
    <property type="entry name" value="T3SS_Flik_C"/>
    <property type="match status" value="1"/>
</dbReference>
<dbReference type="OrthoDB" id="7203912at2"/>
<evidence type="ECO:0000313" key="3">
    <source>
        <dbReference type="EMBL" id="PTX73901.1"/>
    </source>
</evidence>
<dbReference type="Pfam" id="PF02120">
    <property type="entry name" value="Flg_hook"/>
    <property type="match status" value="1"/>
</dbReference>
<keyword evidence="3" id="KW-0282">Flagellum</keyword>
<name>A0A2T6CEH6_9RHOB</name>
<dbReference type="AlphaFoldDB" id="A0A2T6CEH6"/>
<evidence type="ECO:0000256" key="1">
    <source>
        <dbReference type="SAM" id="MobiDB-lite"/>
    </source>
</evidence>
<dbReference type="EMBL" id="QBKU01000005">
    <property type="protein sequence ID" value="PTX73901.1"/>
    <property type="molecule type" value="Genomic_DNA"/>
</dbReference>
<feature type="region of interest" description="Disordered" evidence="1">
    <location>
        <begin position="57"/>
        <end position="76"/>
    </location>
</feature>
<keyword evidence="3" id="KW-0969">Cilium</keyword>
<feature type="region of interest" description="Disordered" evidence="1">
    <location>
        <begin position="188"/>
        <end position="221"/>
    </location>
</feature>
<feature type="region of interest" description="Disordered" evidence="1">
    <location>
        <begin position="93"/>
        <end position="119"/>
    </location>
</feature>
<gene>
    <name evidence="3" type="ORF">C8N31_10598</name>
</gene>
<feature type="compositionally biased region" description="Polar residues" evidence="1">
    <location>
        <begin position="93"/>
        <end position="113"/>
    </location>
</feature>
<feature type="compositionally biased region" description="Polar residues" evidence="1">
    <location>
        <begin position="188"/>
        <end position="200"/>
    </location>
</feature>
<evidence type="ECO:0000259" key="2">
    <source>
        <dbReference type="Pfam" id="PF02120"/>
    </source>
</evidence>
<reference evidence="3 4" key="1">
    <citation type="submission" date="2018-04" db="EMBL/GenBank/DDBJ databases">
        <title>Genomic Encyclopedia of Archaeal and Bacterial Type Strains, Phase II (KMG-II): from individual species to whole genera.</title>
        <authorList>
            <person name="Goeker M."/>
        </authorList>
    </citation>
    <scope>NUCLEOTIDE SEQUENCE [LARGE SCALE GENOMIC DNA]</scope>
    <source>
        <strain evidence="3 4">DSM 12244</strain>
    </source>
</reference>
<feature type="compositionally biased region" description="Basic and acidic residues" evidence="1">
    <location>
        <begin position="65"/>
        <end position="75"/>
    </location>
</feature>
<organism evidence="3 4">
    <name type="scientific">Sulfitobacter mediterraneus</name>
    <dbReference type="NCBI Taxonomy" id="83219"/>
    <lineage>
        <taxon>Bacteria</taxon>
        <taxon>Pseudomonadati</taxon>
        <taxon>Pseudomonadota</taxon>
        <taxon>Alphaproteobacteria</taxon>
        <taxon>Rhodobacterales</taxon>
        <taxon>Roseobacteraceae</taxon>
        <taxon>Sulfitobacter</taxon>
    </lineage>
</organism>
<dbReference type="Proteomes" id="UP000244092">
    <property type="component" value="Unassembled WGS sequence"/>
</dbReference>
<feature type="region of interest" description="Disordered" evidence="1">
    <location>
        <begin position="432"/>
        <end position="474"/>
    </location>
</feature>
<feature type="region of interest" description="Disordered" evidence="1">
    <location>
        <begin position="135"/>
        <end position="169"/>
    </location>
</feature>
<protein>
    <submittedName>
        <fullName evidence="3">Flagellar hook-length control protein FliK</fullName>
    </submittedName>
</protein>
<dbReference type="Gene3D" id="3.30.750.140">
    <property type="match status" value="1"/>
</dbReference>
<evidence type="ECO:0000313" key="4">
    <source>
        <dbReference type="Proteomes" id="UP000244092"/>
    </source>
</evidence>
<feature type="compositionally biased region" description="Low complexity" evidence="1">
    <location>
        <begin position="450"/>
        <end position="469"/>
    </location>
</feature>
<proteinExistence type="predicted"/>
<feature type="region of interest" description="Disordered" evidence="1">
    <location>
        <begin position="607"/>
        <end position="655"/>
    </location>
</feature>
<feature type="domain" description="Flagellar hook-length control protein-like C-terminal" evidence="2">
    <location>
        <begin position="536"/>
        <end position="613"/>
    </location>
</feature>
<feature type="compositionally biased region" description="Polar residues" evidence="1">
    <location>
        <begin position="208"/>
        <end position="217"/>
    </location>
</feature>